<dbReference type="Gene3D" id="3.20.20.70">
    <property type="entry name" value="Aldolase class I"/>
    <property type="match status" value="1"/>
</dbReference>
<evidence type="ECO:0000256" key="4">
    <source>
        <dbReference type="ARBA" id="ARBA00022643"/>
    </source>
</evidence>
<evidence type="ECO:0000256" key="5">
    <source>
        <dbReference type="ARBA" id="ARBA00022975"/>
    </source>
</evidence>
<dbReference type="GO" id="GO:0044205">
    <property type="term" value="P:'de novo' UMP biosynthetic process"/>
    <property type="evidence" value="ECO:0007669"/>
    <property type="project" value="UniProtKB-UniPathway"/>
</dbReference>
<keyword evidence="3" id="KW-0285">Flavoprotein</keyword>
<name>A0A143PSQ2_LUTPR</name>
<dbReference type="PIRSF" id="PIRSF000164">
    <property type="entry name" value="DHO_oxidase"/>
    <property type="match status" value="1"/>
</dbReference>
<dbReference type="GO" id="GO:0005737">
    <property type="term" value="C:cytoplasm"/>
    <property type="evidence" value="ECO:0007669"/>
    <property type="project" value="InterPro"/>
</dbReference>
<dbReference type="EC" id="1.3.1.1" evidence="8"/>
<evidence type="ECO:0000256" key="3">
    <source>
        <dbReference type="ARBA" id="ARBA00022630"/>
    </source>
</evidence>
<keyword evidence="4" id="KW-0288">FMN</keyword>
<feature type="domain" description="Dihydroorotate dehydrogenase catalytic" evidence="7">
    <location>
        <begin position="5"/>
        <end position="291"/>
    </location>
</feature>
<dbReference type="InterPro" id="IPR012135">
    <property type="entry name" value="Dihydroorotate_DH_1_2"/>
</dbReference>
<dbReference type="PANTHER" id="PTHR48109:SF3">
    <property type="entry name" value="SLL0744 PROTEIN"/>
    <property type="match status" value="1"/>
</dbReference>
<dbReference type="GO" id="GO:0004152">
    <property type="term" value="F:dihydroorotate dehydrogenase activity"/>
    <property type="evidence" value="ECO:0007669"/>
    <property type="project" value="InterPro"/>
</dbReference>
<evidence type="ECO:0000256" key="6">
    <source>
        <dbReference type="ARBA" id="ARBA00023002"/>
    </source>
</evidence>
<dbReference type="AlphaFoldDB" id="A0A143PSQ2"/>
<evidence type="ECO:0000256" key="1">
    <source>
        <dbReference type="ARBA" id="ARBA00001917"/>
    </source>
</evidence>
<dbReference type="NCBIfam" id="NF005741">
    <property type="entry name" value="PRK07565.1"/>
    <property type="match status" value="1"/>
</dbReference>
<dbReference type="InterPro" id="IPR050074">
    <property type="entry name" value="DHO_dehydrogenase"/>
</dbReference>
<protein>
    <submittedName>
        <fullName evidence="8">NAD-dependent dihydropyrimidine dehydrogenase subunit PreA</fullName>
        <ecNumber evidence="8">1.3.1.1</ecNumber>
    </submittedName>
</protein>
<accession>A0A143PSQ2</accession>
<comment type="cofactor">
    <cofactor evidence="1">
        <name>FMN</name>
        <dbReference type="ChEBI" id="CHEBI:58210"/>
    </cofactor>
</comment>
<organism evidence="8 9">
    <name type="scientific">Luteitalea pratensis</name>
    <dbReference type="NCBI Taxonomy" id="1855912"/>
    <lineage>
        <taxon>Bacteria</taxon>
        <taxon>Pseudomonadati</taxon>
        <taxon>Acidobacteriota</taxon>
        <taxon>Vicinamibacteria</taxon>
        <taxon>Vicinamibacterales</taxon>
        <taxon>Vicinamibacteraceae</taxon>
        <taxon>Luteitalea</taxon>
    </lineage>
</organism>
<dbReference type="OrthoDB" id="9794954at2"/>
<evidence type="ECO:0000313" key="8">
    <source>
        <dbReference type="EMBL" id="AMY10869.1"/>
    </source>
</evidence>
<dbReference type="PATRIC" id="fig|1813736.3.peg.4350"/>
<dbReference type="KEGG" id="abac:LuPra_04112"/>
<evidence type="ECO:0000259" key="7">
    <source>
        <dbReference type="Pfam" id="PF01180"/>
    </source>
</evidence>
<evidence type="ECO:0000256" key="2">
    <source>
        <dbReference type="ARBA" id="ARBA00004725"/>
    </source>
</evidence>
<gene>
    <name evidence="8" type="primary">preA_2</name>
    <name evidence="8" type="ORF">LuPra_04112</name>
</gene>
<dbReference type="EMBL" id="CP015136">
    <property type="protein sequence ID" value="AMY10869.1"/>
    <property type="molecule type" value="Genomic_DNA"/>
</dbReference>
<dbReference type="RefSeq" id="WP_110172471.1">
    <property type="nucleotide sequence ID" value="NZ_CP015136.1"/>
</dbReference>
<dbReference type="STRING" id="1855912.LuPra_04112"/>
<dbReference type="InterPro" id="IPR005720">
    <property type="entry name" value="Dihydroorotate_DH_cat"/>
</dbReference>
<proteinExistence type="predicted"/>
<keyword evidence="6 8" id="KW-0560">Oxidoreductase</keyword>
<dbReference type="Proteomes" id="UP000076079">
    <property type="component" value="Chromosome"/>
</dbReference>
<dbReference type="CDD" id="cd04739">
    <property type="entry name" value="DHOD_like"/>
    <property type="match status" value="1"/>
</dbReference>
<dbReference type="GO" id="GO:0004159">
    <property type="term" value="F:dihydropyrimidine dehydrogenase (NAD+) activity"/>
    <property type="evidence" value="ECO:0007669"/>
    <property type="project" value="UniProtKB-EC"/>
</dbReference>
<comment type="pathway">
    <text evidence="2">Pyrimidine metabolism; UMP biosynthesis via de novo pathway.</text>
</comment>
<keyword evidence="9" id="KW-1185">Reference proteome</keyword>
<dbReference type="InterPro" id="IPR013785">
    <property type="entry name" value="Aldolase_TIM"/>
</dbReference>
<dbReference type="PANTHER" id="PTHR48109">
    <property type="entry name" value="DIHYDROOROTATE DEHYDROGENASE (QUINONE), MITOCHONDRIAL-RELATED"/>
    <property type="match status" value="1"/>
</dbReference>
<dbReference type="Pfam" id="PF01180">
    <property type="entry name" value="DHO_dh"/>
    <property type="match status" value="1"/>
</dbReference>
<reference evidence="9" key="2">
    <citation type="submission" date="2016-04" db="EMBL/GenBank/DDBJ databases">
        <title>First Complete Genome Sequence of a Subdivision 6 Acidobacterium.</title>
        <authorList>
            <person name="Huang S."/>
            <person name="Vieira S."/>
            <person name="Bunk B."/>
            <person name="Riedel T."/>
            <person name="Sproeer C."/>
            <person name="Overmann J."/>
        </authorList>
    </citation>
    <scope>NUCLEOTIDE SEQUENCE [LARGE SCALE GENOMIC DNA]</scope>
    <source>
        <strain evidence="9">DSM 100886 HEG_-6_39</strain>
    </source>
</reference>
<dbReference type="GO" id="GO:0006207">
    <property type="term" value="P:'de novo' pyrimidine nucleobase biosynthetic process"/>
    <property type="evidence" value="ECO:0007669"/>
    <property type="project" value="TreeGrafter"/>
</dbReference>
<keyword evidence="5" id="KW-0665">Pyrimidine biosynthesis</keyword>
<evidence type="ECO:0000313" key="9">
    <source>
        <dbReference type="Proteomes" id="UP000076079"/>
    </source>
</evidence>
<sequence>MADLSTTYLGLPLPHPIVASAGPIAQSLDGIRCLEDGGAAAIVLPSLFEEQIQRENEALARLTAAGADSTGEASSYFPPKAGVEASSGAYLELVRQARRAVSVPVIASLNGATTDGWVDYAGQVQEAGAHAIELNLFHIPTDLAATGRDVERRYEEVVGAVCAAVSIPVAVKIGPYFSAMGEMAARLVTAGARGLVLFNRFYQPDFDLDRMLVAPTLDLSSPAEIRLPLLWLAVLHGRLDASLAATTGVHSHVEAAKYILAGADAVMSTSALLKHGPKHLATMRQDLEAWMDEKAFTSVAQIRGSMSQQRVAAPSAFERANYIRILNSW</sequence>
<dbReference type="UniPathway" id="UPA00070"/>
<reference evidence="8 9" key="1">
    <citation type="journal article" date="2016" name="Genome Announc.">
        <title>First Complete Genome Sequence of a Subdivision 6 Acidobacterium Strain.</title>
        <authorList>
            <person name="Huang S."/>
            <person name="Vieira S."/>
            <person name="Bunk B."/>
            <person name="Riedel T."/>
            <person name="Sproer C."/>
            <person name="Overmann J."/>
        </authorList>
    </citation>
    <scope>NUCLEOTIDE SEQUENCE [LARGE SCALE GENOMIC DNA]</scope>
    <source>
        <strain evidence="9">DSM 100886 HEG_-6_39</strain>
    </source>
</reference>
<dbReference type="SUPFAM" id="SSF51395">
    <property type="entry name" value="FMN-linked oxidoreductases"/>
    <property type="match status" value="1"/>
</dbReference>